<reference evidence="3 4" key="1">
    <citation type="submission" date="2019-03" db="EMBL/GenBank/DDBJ databases">
        <title>Draft genome sequences of novel Actinobacteria.</title>
        <authorList>
            <person name="Sahin N."/>
            <person name="Ay H."/>
            <person name="Saygin H."/>
        </authorList>
    </citation>
    <scope>NUCLEOTIDE SEQUENCE [LARGE SCALE GENOMIC DNA]</scope>
    <source>
        <strain evidence="3 4">CH32</strain>
    </source>
</reference>
<dbReference type="EMBL" id="SMKQ01000002">
    <property type="protein sequence ID" value="TDD56985.1"/>
    <property type="molecule type" value="Genomic_DNA"/>
</dbReference>
<organism evidence="3 4">
    <name type="scientific">Nonomuraea terrae</name>
    <dbReference type="NCBI Taxonomy" id="2530383"/>
    <lineage>
        <taxon>Bacteria</taxon>
        <taxon>Bacillati</taxon>
        <taxon>Actinomycetota</taxon>
        <taxon>Actinomycetes</taxon>
        <taxon>Streptosporangiales</taxon>
        <taxon>Streptosporangiaceae</taxon>
        <taxon>Nonomuraea</taxon>
    </lineage>
</organism>
<feature type="region of interest" description="Disordered" evidence="1">
    <location>
        <begin position="45"/>
        <end position="64"/>
    </location>
</feature>
<proteinExistence type="predicted"/>
<feature type="domain" description="Zinc finger CGNR" evidence="2">
    <location>
        <begin position="16"/>
        <end position="59"/>
    </location>
</feature>
<feature type="compositionally biased region" description="Basic residues" evidence="1">
    <location>
        <begin position="55"/>
        <end position="64"/>
    </location>
</feature>
<gene>
    <name evidence="3" type="ORF">E1286_01385</name>
</gene>
<dbReference type="Gene3D" id="1.10.3300.10">
    <property type="entry name" value="Jann2411-like domain"/>
    <property type="match status" value="1"/>
</dbReference>
<protein>
    <submittedName>
        <fullName evidence="3">CGNR zinc finger domain-containing protein</fullName>
    </submittedName>
</protein>
<dbReference type="Proteomes" id="UP000295302">
    <property type="component" value="Unassembled WGS sequence"/>
</dbReference>
<accession>A0A4R4ZF41</accession>
<dbReference type="InterPro" id="IPR023286">
    <property type="entry name" value="ABATE_dom_sf"/>
</dbReference>
<dbReference type="SUPFAM" id="SSF160904">
    <property type="entry name" value="Jann2411-like"/>
    <property type="match status" value="1"/>
</dbReference>
<evidence type="ECO:0000313" key="3">
    <source>
        <dbReference type="EMBL" id="TDD56985.1"/>
    </source>
</evidence>
<comment type="caution">
    <text evidence="3">The sequence shown here is derived from an EMBL/GenBank/DDBJ whole genome shotgun (WGS) entry which is preliminary data.</text>
</comment>
<dbReference type="InterPro" id="IPR021005">
    <property type="entry name" value="Znf_CGNR"/>
</dbReference>
<keyword evidence="4" id="KW-1185">Reference proteome</keyword>
<dbReference type="OrthoDB" id="123307at2"/>
<evidence type="ECO:0000256" key="1">
    <source>
        <dbReference type="SAM" id="MobiDB-lite"/>
    </source>
</evidence>
<name>A0A4R4ZF41_9ACTN</name>
<sequence length="64" mass="7436">MLTECLNAQQDGTWRRLKICPNPRCVATFYDRTRNNNGVWHSTRSCGNPANLRASRARRRESTQ</sequence>
<evidence type="ECO:0000259" key="2">
    <source>
        <dbReference type="Pfam" id="PF11706"/>
    </source>
</evidence>
<dbReference type="AlphaFoldDB" id="A0A4R4ZF41"/>
<evidence type="ECO:0000313" key="4">
    <source>
        <dbReference type="Proteomes" id="UP000295302"/>
    </source>
</evidence>
<dbReference type="Pfam" id="PF11706">
    <property type="entry name" value="zf-CGNR"/>
    <property type="match status" value="1"/>
</dbReference>
<dbReference type="RefSeq" id="WP_132608345.1">
    <property type="nucleotide sequence ID" value="NZ_SMKQ01000002.1"/>
</dbReference>